<proteinExistence type="predicted"/>
<dbReference type="GO" id="GO:0005783">
    <property type="term" value="C:endoplasmic reticulum"/>
    <property type="evidence" value="ECO:0007669"/>
    <property type="project" value="TreeGrafter"/>
</dbReference>
<dbReference type="GO" id="GO:0006888">
    <property type="term" value="P:endoplasmic reticulum to Golgi vesicle-mediated transport"/>
    <property type="evidence" value="ECO:0007669"/>
    <property type="project" value="TreeGrafter"/>
</dbReference>
<dbReference type="AlphaFoldDB" id="A0A1J1H629"/>
<dbReference type="GO" id="GO:0061025">
    <property type="term" value="P:membrane fusion"/>
    <property type="evidence" value="ECO:0007669"/>
    <property type="project" value="TreeGrafter"/>
</dbReference>
<dbReference type="VEuPathDB" id="PlasmoDB:PRELSG_0923700"/>
<organism evidence="2 3">
    <name type="scientific">Plasmodium relictum</name>
    <dbReference type="NCBI Taxonomy" id="85471"/>
    <lineage>
        <taxon>Eukaryota</taxon>
        <taxon>Sar</taxon>
        <taxon>Alveolata</taxon>
        <taxon>Apicomplexa</taxon>
        <taxon>Aconoidasida</taxon>
        <taxon>Haemosporida</taxon>
        <taxon>Plasmodiidae</taxon>
        <taxon>Plasmodium</taxon>
        <taxon>Plasmodium (Haemamoeba)</taxon>
    </lineage>
</organism>
<evidence type="ECO:0000313" key="3">
    <source>
        <dbReference type="Proteomes" id="UP000220158"/>
    </source>
</evidence>
<dbReference type="OrthoDB" id="371583at2759"/>
<keyword evidence="1" id="KW-0175">Coiled coil</keyword>
<dbReference type="GO" id="GO:0048211">
    <property type="term" value="P:Golgi vesicle docking"/>
    <property type="evidence" value="ECO:0007669"/>
    <property type="project" value="TreeGrafter"/>
</dbReference>
<feature type="coiled-coil region" evidence="1">
    <location>
        <begin position="15"/>
        <end position="404"/>
    </location>
</feature>
<dbReference type="PANTHER" id="PTHR10013:SF0">
    <property type="entry name" value="GENERAL VESICULAR TRANSPORT FACTOR P115"/>
    <property type="match status" value="1"/>
</dbReference>
<dbReference type="GeneID" id="39736249"/>
<name>A0A1J1H629_PLARL</name>
<keyword evidence="3" id="KW-1185">Reference proteome</keyword>
<accession>A0A1J1H629</accession>
<dbReference type="KEGG" id="prel:PRELSG_0923700"/>
<dbReference type="GO" id="GO:0006886">
    <property type="term" value="P:intracellular protein transport"/>
    <property type="evidence" value="ECO:0007669"/>
    <property type="project" value="TreeGrafter"/>
</dbReference>
<evidence type="ECO:0000313" key="2">
    <source>
        <dbReference type="EMBL" id="CRH00137.1"/>
    </source>
</evidence>
<dbReference type="GO" id="GO:0012507">
    <property type="term" value="C:ER to Golgi transport vesicle membrane"/>
    <property type="evidence" value="ECO:0007669"/>
    <property type="project" value="TreeGrafter"/>
</dbReference>
<gene>
    <name evidence="2" type="primary">ATG23</name>
    <name evidence="2" type="ORF">PRELSG_0923700</name>
</gene>
<dbReference type="Proteomes" id="UP000220158">
    <property type="component" value="Chromosome 9"/>
</dbReference>
<dbReference type="PANTHER" id="PTHR10013">
    <property type="entry name" value="GENERAL VESICULAR TRANSPORT FACTOR P115"/>
    <property type="match status" value="1"/>
</dbReference>
<dbReference type="GO" id="GO:0005795">
    <property type="term" value="C:Golgi stack"/>
    <property type="evidence" value="ECO:0007669"/>
    <property type="project" value="TreeGrafter"/>
</dbReference>
<reference evidence="2 3" key="1">
    <citation type="submission" date="2015-04" db="EMBL/GenBank/DDBJ databases">
        <authorList>
            <consortium name="Pathogen Informatics"/>
        </authorList>
    </citation>
    <scope>NUCLEOTIDE SEQUENCE [LARGE SCALE GENOMIC DNA]</scope>
    <source>
        <strain evidence="2 3">SGS1</strain>
    </source>
</reference>
<dbReference type="RefSeq" id="XP_028533142.1">
    <property type="nucleotide sequence ID" value="XM_028676677.1"/>
</dbReference>
<dbReference type="EMBL" id="LN835304">
    <property type="protein sequence ID" value="CRH00137.1"/>
    <property type="molecule type" value="Genomic_DNA"/>
</dbReference>
<protein>
    <submittedName>
        <fullName evidence="2">Autophagy-related protein 23, putative</fullName>
    </submittedName>
</protein>
<evidence type="ECO:0000256" key="1">
    <source>
        <dbReference type="SAM" id="Coils"/>
    </source>
</evidence>
<dbReference type="InterPro" id="IPR024095">
    <property type="entry name" value="Vesicle_P115"/>
</dbReference>
<sequence length="828" mass="98471">MVKRTNDLQNKDSFNDELLLEIQKIEAELKKKNDEYEELNDKYRDIYDSYVLIKNNLEETTNNYEGEILKLETILREKENEHMDFTVNFQELLEEKCKLDRDIKNYEKAIYEINENLISLKETHKEELKEIQDENTNLYAQIEKFNGELKIMKTKNQELEKINEEEKKTLKEEKDKIKIEQNKIEEKRVQLEKKREEIKKEKEKIEKEREEIKKEKEKVEKESEEIKKEKEKVEKERDEIEKERDEIKKEKEQIKKEKHELEYNMKNMIIINDDLKNEVDILKAEILKIECNSRETEKKADQLENENKMFKNEIEKKEKINSDILNEMNSLDSKLKELKNVMEDKQDEVLKRDSIIQILYNKLKEKENQIILFQNENLSLKNSKKELNKKLDDKRSEMDKIDNKLHEKLAILLIKKKVKERNDLHFDGHPYSSLLKILWNGYVDICKCILKTRDAYLYSGNKDHRFISAYDTDLFLDIKEENENKGLLSYKNETRGIFKINEEEIKNLIYIGPFNKFNGYNVGICNDKNNLEVSKCNMCSYIFEEIYETKKGTKLVLIKEKESGKYLSGLNRNLYFDKKKKGVDKLDYINVVSKLINYITNETEDNENIIIKTSDKKLKIESETKTCLVKKSDPSITEEKNEKKKNIIREKIYHKNEKKKNTKLTNIVNKNEIAEQEMNEENMHNYKIAKDMLLISNSNSSTENESVFSLKNKNNDQNEFTHNVLNKSIATNYIGNANMSFFNSSNNSDYNNTNVLLTTNKNEAILFEIFNYEQIVEHDAIKFASECILHFLLNSNHNLQSISNKNSEENSNYFSTIDGEWCILPAYL</sequence>